<dbReference type="InterPro" id="IPR050099">
    <property type="entry name" value="SIS_GmhA/DiaA_subfam"/>
</dbReference>
<organism evidence="2 3">
    <name type="scientific">Fictibacillus fluitans</name>
    <dbReference type="NCBI Taxonomy" id="3058422"/>
    <lineage>
        <taxon>Bacteria</taxon>
        <taxon>Bacillati</taxon>
        <taxon>Bacillota</taxon>
        <taxon>Bacilli</taxon>
        <taxon>Bacillales</taxon>
        <taxon>Fictibacillaceae</taxon>
        <taxon>Fictibacillus</taxon>
    </lineage>
</organism>
<gene>
    <name evidence="2" type="ORF">QYB97_06305</name>
</gene>
<evidence type="ECO:0000313" key="3">
    <source>
        <dbReference type="Proteomes" id="UP001172721"/>
    </source>
</evidence>
<dbReference type="Pfam" id="PF13580">
    <property type="entry name" value="SIS_2"/>
    <property type="match status" value="2"/>
</dbReference>
<evidence type="ECO:0000313" key="2">
    <source>
        <dbReference type="EMBL" id="MDN4524077.1"/>
    </source>
</evidence>
<dbReference type="PANTHER" id="PTHR30390">
    <property type="entry name" value="SEDOHEPTULOSE 7-PHOSPHATE ISOMERASE / DNAA INITIATOR-ASSOCIATING FACTOR FOR REPLICATION INITIATION"/>
    <property type="match status" value="1"/>
</dbReference>
<dbReference type="InterPro" id="IPR035461">
    <property type="entry name" value="GmhA/DiaA"/>
</dbReference>
<sequence>METTVMDHPLLHRLFTRYQMLKSCEDSIIQAYEILESAYRAGGKVLVCGNGGSASDSDHIVGELMKGFYSKRSLSNQTKSDFHTMFGKEGQWLADNLQGALPAISLVSQSGLMTAFCNDVDPCMMFAQQVYGYGRKEDVLIGLSTSGNSKNVIAAVKVAKVLGMKTIGFTGEDGGEMKDLCDAAICVPERRTADIQELHLPIYHTLCLMLEEKWFV</sequence>
<proteinExistence type="predicted"/>
<dbReference type="CDD" id="cd05006">
    <property type="entry name" value="SIS_GmhA"/>
    <property type="match status" value="1"/>
</dbReference>
<evidence type="ECO:0000259" key="1">
    <source>
        <dbReference type="PROSITE" id="PS51464"/>
    </source>
</evidence>
<dbReference type="PROSITE" id="PS51464">
    <property type="entry name" value="SIS"/>
    <property type="match status" value="1"/>
</dbReference>
<dbReference type="EMBL" id="JAUHTR010000002">
    <property type="protein sequence ID" value="MDN4524077.1"/>
    <property type="molecule type" value="Genomic_DNA"/>
</dbReference>
<dbReference type="Gene3D" id="3.40.50.10490">
    <property type="entry name" value="Glucose-6-phosphate isomerase like protein, domain 1"/>
    <property type="match status" value="1"/>
</dbReference>
<protein>
    <submittedName>
        <fullName evidence="2">SIS domain-containing protein</fullName>
    </submittedName>
</protein>
<dbReference type="InterPro" id="IPR046348">
    <property type="entry name" value="SIS_dom_sf"/>
</dbReference>
<dbReference type="InterPro" id="IPR001347">
    <property type="entry name" value="SIS_dom"/>
</dbReference>
<feature type="domain" description="SIS" evidence="1">
    <location>
        <begin position="35"/>
        <end position="216"/>
    </location>
</feature>
<comment type="caution">
    <text evidence="2">The sequence shown here is derived from an EMBL/GenBank/DDBJ whole genome shotgun (WGS) entry which is preliminary data.</text>
</comment>
<accession>A0ABT8HTG5</accession>
<name>A0ABT8HTG5_9BACL</name>
<dbReference type="RefSeq" id="WP_301165129.1">
    <property type="nucleotide sequence ID" value="NZ_JAUHTR010000002.1"/>
</dbReference>
<dbReference type="Proteomes" id="UP001172721">
    <property type="component" value="Unassembled WGS sequence"/>
</dbReference>
<keyword evidence="3" id="KW-1185">Reference proteome</keyword>
<dbReference type="SUPFAM" id="SSF53697">
    <property type="entry name" value="SIS domain"/>
    <property type="match status" value="1"/>
</dbReference>
<reference evidence="2" key="1">
    <citation type="submission" date="2023-07" db="EMBL/GenBank/DDBJ databases">
        <title>Fictibacillus sp. isolated from freshwater pond.</title>
        <authorList>
            <person name="Kirdat K."/>
            <person name="Bhat A."/>
            <person name="Mourya A."/>
            <person name="Yadav A."/>
        </authorList>
    </citation>
    <scope>NUCLEOTIDE SEQUENCE</scope>
    <source>
        <strain evidence="2">NE201</strain>
    </source>
</reference>